<feature type="compositionally biased region" description="Acidic residues" evidence="1">
    <location>
        <begin position="525"/>
        <end position="546"/>
    </location>
</feature>
<dbReference type="OrthoDB" id="2565130at2759"/>
<proteinExistence type="predicted"/>
<dbReference type="VEuPathDB" id="FungiDB:I303_05894"/>
<dbReference type="EMBL" id="KI894033">
    <property type="protein sequence ID" value="OBR83614.1"/>
    <property type="molecule type" value="Genomic_DNA"/>
</dbReference>
<reference evidence="3" key="2">
    <citation type="submission" date="2013-07" db="EMBL/GenBank/DDBJ databases">
        <authorList>
            <consortium name="The Broad Institute Genome Sequencing Platform"/>
            <person name="Cuomo C."/>
            <person name="Litvintseva A."/>
            <person name="Chen Y."/>
            <person name="Heitman J."/>
            <person name="Sun S."/>
            <person name="Springer D."/>
            <person name="Dromer F."/>
            <person name="Young S.K."/>
            <person name="Zeng Q."/>
            <person name="Gargeya S."/>
            <person name="Fitzgerald M."/>
            <person name="Abouelleil A."/>
            <person name="Alvarado L."/>
            <person name="Berlin A.M."/>
            <person name="Chapman S.B."/>
            <person name="Dewar J."/>
            <person name="Goldberg J."/>
            <person name="Griggs A."/>
            <person name="Gujja S."/>
            <person name="Hansen M."/>
            <person name="Howarth C."/>
            <person name="Imamovic A."/>
            <person name="Larimer J."/>
            <person name="McCowan C."/>
            <person name="Murphy C."/>
            <person name="Pearson M."/>
            <person name="Priest M."/>
            <person name="Roberts A."/>
            <person name="Saif S."/>
            <person name="Shea T."/>
            <person name="Sykes S."/>
            <person name="Wortman J."/>
            <person name="Nusbaum C."/>
            <person name="Birren B."/>
        </authorList>
    </citation>
    <scope>NUCLEOTIDE SEQUENCE</scope>
    <source>
        <strain evidence="3">CBS 10117</strain>
    </source>
</reference>
<dbReference type="GeneID" id="28969593"/>
<organism evidence="2">
    <name type="scientific">Kwoniella dejecticola CBS 10117</name>
    <dbReference type="NCBI Taxonomy" id="1296121"/>
    <lineage>
        <taxon>Eukaryota</taxon>
        <taxon>Fungi</taxon>
        <taxon>Dikarya</taxon>
        <taxon>Basidiomycota</taxon>
        <taxon>Agaricomycotina</taxon>
        <taxon>Tremellomycetes</taxon>
        <taxon>Tremellales</taxon>
        <taxon>Cryptococcaceae</taxon>
        <taxon>Kwoniella</taxon>
    </lineage>
</organism>
<feature type="region of interest" description="Disordered" evidence="1">
    <location>
        <begin position="583"/>
        <end position="607"/>
    </location>
</feature>
<dbReference type="AlphaFoldDB" id="A0A1A6A0M2"/>
<protein>
    <submittedName>
        <fullName evidence="2">Uncharacterized protein</fullName>
    </submittedName>
</protein>
<feature type="region of interest" description="Disordered" evidence="1">
    <location>
        <begin position="318"/>
        <end position="353"/>
    </location>
</feature>
<evidence type="ECO:0000313" key="3">
    <source>
        <dbReference type="EMBL" id="WWC63273.1"/>
    </source>
</evidence>
<reference evidence="3" key="3">
    <citation type="submission" date="2024-02" db="EMBL/GenBank/DDBJ databases">
        <title>Comparative genomics of Cryptococcus and Kwoniella reveals pathogenesis evolution and contrasting modes of karyotype evolution via chromosome fusion or intercentromeric recombination.</title>
        <authorList>
            <person name="Coelho M.A."/>
            <person name="David-Palma M."/>
            <person name="Shea T."/>
            <person name="Bowers K."/>
            <person name="McGinley-Smith S."/>
            <person name="Mohammad A.W."/>
            <person name="Gnirke A."/>
            <person name="Yurkov A.M."/>
            <person name="Nowrousian M."/>
            <person name="Sun S."/>
            <person name="Cuomo C.A."/>
            <person name="Heitman J."/>
        </authorList>
    </citation>
    <scope>NUCLEOTIDE SEQUENCE</scope>
    <source>
        <strain evidence="3">CBS 10117</strain>
    </source>
</reference>
<sequence>MSHTIIPTQPITLPYSHFYTTSEIPYAPALRIKVRPHLLVPTRLISPLATGRRIEECVETIVPVGGKIQVNLKIKSDNLDIGLGCGIENVIKDKLHSLFSLNSKTLGLQPLEPLTDISSRSDPPSSSAMSFCLNPITSSPIHNVLSTHLIPSGHSIAFLTTIDISFEWVFKDLVRRIPVQEEAHKTENEDDVLLMELEDCGQVDEVDPEDENQLSASQHVSDKRGSWISGQIRQGLDRLIRVHFIRRFPLIFDGGLLQYSTSCGLPGKISKSLAKMFNLSNDFGTPLAVQMKECITSMTCIQESELHRIAETAVNLPTRKRKRYSSQNQNQNPNQDQHITTGGCSPKKHRIGRNVNASHDGEVIEPSDSDRMQLYIRQVKDRRKEWENEGNCKVEKRLCRVISDVTGQMGRSKFIRRRVRAGRMSYNRIEILHDGLDRPETGNKTEVADKMPHAPAQDIILPNNDDEEDDSGYVGEQPLIEDDEDDEYDEDKEYSMEEHSFDIEQDLSIDHEPPWKAYPPAEQDGRDEDADGKEDISADEEDTSADELLMEYDGDEVECQVDEILAFDEEEYELLMEDQSPIDSKYGEESGVHSCKPKHVRPDLSEYNGSEHLKIDALDMSIRPPHPIEKPVASYGLTSILDLAREKQNEPLLPDDYHHDPDIQDKVDDRNGAKKNAEWDEYFPNGEQVYEDEDEEEEEYPLLFEDVIKDRGEIDSRARSLEVL</sequence>
<feature type="region of interest" description="Disordered" evidence="1">
    <location>
        <begin position="436"/>
        <end position="495"/>
    </location>
</feature>
<evidence type="ECO:0000256" key="1">
    <source>
        <dbReference type="SAM" id="MobiDB-lite"/>
    </source>
</evidence>
<evidence type="ECO:0000313" key="2">
    <source>
        <dbReference type="EMBL" id="OBR83614.1"/>
    </source>
</evidence>
<feature type="compositionally biased region" description="Acidic residues" evidence="1">
    <location>
        <begin position="689"/>
        <end position="698"/>
    </location>
</feature>
<feature type="compositionally biased region" description="Acidic residues" evidence="1">
    <location>
        <begin position="479"/>
        <end position="492"/>
    </location>
</feature>
<dbReference type="KEGG" id="kdj:28969593"/>
<feature type="compositionally biased region" description="Low complexity" evidence="1">
    <location>
        <begin position="327"/>
        <end position="337"/>
    </location>
</feature>
<feature type="region of interest" description="Disordered" evidence="1">
    <location>
        <begin position="509"/>
        <end position="546"/>
    </location>
</feature>
<accession>A0A1A6A0M2</accession>
<gene>
    <name evidence="2" type="ORF">I303_05894</name>
    <name evidence="3" type="ORF">I303_105873</name>
</gene>
<feature type="compositionally biased region" description="Basic and acidic residues" evidence="1">
    <location>
        <begin position="648"/>
        <end position="678"/>
    </location>
</feature>
<name>A0A1A6A0M2_9TREE</name>
<dbReference type="RefSeq" id="XP_018261456.1">
    <property type="nucleotide sequence ID" value="XM_018409184.1"/>
</dbReference>
<feature type="compositionally biased region" description="Basic and acidic residues" evidence="1">
    <location>
        <begin position="436"/>
        <end position="452"/>
    </location>
</feature>
<keyword evidence="4" id="KW-1185">Reference proteome</keyword>
<reference evidence="2" key="1">
    <citation type="submission" date="2013-07" db="EMBL/GenBank/DDBJ databases">
        <title>The Genome Sequence of Cryptococcus dejecticola CBS10117.</title>
        <authorList>
            <consortium name="The Broad Institute Genome Sequencing Platform"/>
            <person name="Cuomo C."/>
            <person name="Litvintseva A."/>
            <person name="Chen Y."/>
            <person name="Heitman J."/>
            <person name="Sun S."/>
            <person name="Springer D."/>
            <person name="Dromer F."/>
            <person name="Young S.K."/>
            <person name="Zeng Q."/>
            <person name="Gargeya S."/>
            <person name="Fitzgerald M."/>
            <person name="Abouelleil A."/>
            <person name="Alvarado L."/>
            <person name="Berlin A.M."/>
            <person name="Chapman S.B."/>
            <person name="Dewar J."/>
            <person name="Goldberg J."/>
            <person name="Griggs A."/>
            <person name="Gujja S."/>
            <person name="Hansen M."/>
            <person name="Howarth C."/>
            <person name="Imamovic A."/>
            <person name="Larimer J."/>
            <person name="McCowan C."/>
            <person name="Murphy C."/>
            <person name="Pearson M."/>
            <person name="Priest M."/>
            <person name="Roberts A."/>
            <person name="Saif S."/>
            <person name="Shea T."/>
            <person name="Sykes S."/>
            <person name="Wortman J."/>
            <person name="Nusbaum C."/>
            <person name="Birren B."/>
        </authorList>
    </citation>
    <scope>NUCLEOTIDE SEQUENCE [LARGE SCALE GENOMIC DNA]</scope>
    <source>
        <strain evidence="2">CBS 10117</strain>
    </source>
</reference>
<dbReference type="Proteomes" id="UP000078595">
    <property type="component" value="Chromosome 7"/>
</dbReference>
<feature type="region of interest" description="Disordered" evidence="1">
    <location>
        <begin position="648"/>
        <end position="698"/>
    </location>
</feature>
<evidence type="ECO:0000313" key="4">
    <source>
        <dbReference type="Proteomes" id="UP000078595"/>
    </source>
</evidence>
<dbReference type="EMBL" id="CP144536">
    <property type="protein sequence ID" value="WWC63273.1"/>
    <property type="molecule type" value="Genomic_DNA"/>
</dbReference>